<evidence type="ECO:0000256" key="8">
    <source>
        <dbReference type="SAM" id="MobiDB-lite"/>
    </source>
</evidence>
<comment type="subunit">
    <text evidence="7">Component of the PAQosome complex which is responsible for the biogenesis of several protein complexes and which consists of R2TP complex members RUVBL1, RUVBL2, RPAP3 and PIH1D1, URI complex members PFDN2, PFDN6, PDRG1, UXT and URI1 as well as ASDURF, POLR2E and DNAAF10/WDR92.</text>
</comment>
<evidence type="ECO:0000256" key="5">
    <source>
        <dbReference type="ARBA" id="ARBA00022490"/>
    </source>
</evidence>
<evidence type="ECO:0000313" key="9">
    <source>
        <dbReference type="EMBL" id="KNE72147.1"/>
    </source>
</evidence>
<gene>
    <name evidence="9" type="ORF">AMAG_16639</name>
</gene>
<dbReference type="Proteomes" id="UP000054350">
    <property type="component" value="Unassembled WGS sequence"/>
</dbReference>
<evidence type="ECO:0000256" key="4">
    <source>
        <dbReference type="ARBA" id="ARBA00016313"/>
    </source>
</evidence>
<dbReference type="GO" id="GO:0051082">
    <property type="term" value="F:unfolded protein binding"/>
    <property type="evidence" value="ECO:0007669"/>
    <property type="project" value="InterPro"/>
</dbReference>
<dbReference type="eggNOG" id="ENOG502S6V9">
    <property type="taxonomic scope" value="Eukaryota"/>
</dbReference>
<evidence type="ECO:0000256" key="2">
    <source>
        <dbReference type="ARBA" id="ARBA00004496"/>
    </source>
</evidence>
<dbReference type="GO" id="GO:0016272">
    <property type="term" value="C:prefoldin complex"/>
    <property type="evidence" value="ECO:0007669"/>
    <property type="project" value="InterPro"/>
</dbReference>
<dbReference type="AlphaFoldDB" id="A0A0L0TBL6"/>
<dbReference type="CDD" id="cd22860">
    <property type="entry name" value="PDRG1"/>
    <property type="match status" value="1"/>
</dbReference>
<dbReference type="InterPro" id="IPR030482">
    <property type="entry name" value="PDRG1"/>
</dbReference>
<evidence type="ECO:0000313" key="10">
    <source>
        <dbReference type="Proteomes" id="UP000054350"/>
    </source>
</evidence>
<dbReference type="EMBL" id="GG745377">
    <property type="protein sequence ID" value="KNE72147.1"/>
    <property type="molecule type" value="Genomic_DNA"/>
</dbReference>
<comment type="subcellular location">
    <subcellularLocation>
        <location evidence="2">Cytoplasm</location>
    </subcellularLocation>
</comment>
<keyword evidence="6" id="KW-0143">Chaperone</keyword>
<proteinExistence type="inferred from homology"/>
<organism evidence="9 10">
    <name type="scientific">Allomyces macrogynus (strain ATCC 38327)</name>
    <name type="common">Allomyces javanicus var. macrogynus</name>
    <dbReference type="NCBI Taxonomy" id="578462"/>
    <lineage>
        <taxon>Eukaryota</taxon>
        <taxon>Fungi</taxon>
        <taxon>Fungi incertae sedis</taxon>
        <taxon>Blastocladiomycota</taxon>
        <taxon>Blastocladiomycetes</taxon>
        <taxon>Blastocladiales</taxon>
        <taxon>Blastocladiaceae</taxon>
        <taxon>Allomyces</taxon>
    </lineage>
</organism>
<dbReference type="GO" id="GO:0005737">
    <property type="term" value="C:cytoplasm"/>
    <property type="evidence" value="ECO:0007669"/>
    <property type="project" value="UniProtKB-SubCell"/>
</dbReference>
<dbReference type="OrthoDB" id="20282at2759"/>
<dbReference type="InterPro" id="IPR002777">
    <property type="entry name" value="PFD_beta-like"/>
</dbReference>
<accession>A0A0L0TBL6</accession>
<evidence type="ECO:0000256" key="3">
    <source>
        <dbReference type="ARBA" id="ARBA00008045"/>
    </source>
</evidence>
<sequence length="143" mass="15900">MASARRASPPANHSSAASTNQNAANTDEYLTALATAEQLVEDIAAAQRLLADLDRQRTANREALTHLRKASTPKTKGWMDLGGMLVRLETPQIIQRLLKDQETIDEESTKARNTIQAKFRALEQLQQSNAERARQFELRASQS</sequence>
<dbReference type="STRING" id="578462.A0A0L0TBL6"/>
<protein>
    <recommendedName>
        <fullName evidence="4">p53 and DNA damage-regulated protein 1</fullName>
    </recommendedName>
</protein>
<dbReference type="GO" id="GO:0006457">
    <property type="term" value="P:protein folding"/>
    <property type="evidence" value="ECO:0007669"/>
    <property type="project" value="InterPro"/>
</dbReference>
<feature type="region of interest" description="Disordered" evidence="8">
    <location>
        <begin position="1"/>
        <end position="23"/>
    </location>
</feature>
<keyword evidence="5" id="KW-0963">Cytoplasm</keyword>
<evidence type="ECO:0000256" key="1">
    <source>
        <dbReference type="ARBA" id="ARBA00003581"/>
    </source>
</evidence>
<reference evidence="9 10" key="1">
    <citation type="submission" date="2009-11" db="EMBL/GenBank/DDBJ databases">
        <title>Annotation of Allomyces macrogynus ATCC 38327.</title>
        <authorList>
            <consortium name="The Broad Institute Genome Sequencing Platform"/>
            <person name="Russ C."/>
            <person name="Cuomo C."/>
            <person name="Burger G."/>
            <person name="Gray M.W."/>
            <person name="Holland P.W.H."/>
            <person name="King N."/>
            <person name="Lang F.B.F."/>
            <person name="Roger A.J."/>
            <person name="Ruiz-Trillo I."/>
            <person name="Young S.K."/>
            <person name="Zeng Q."/>
            <person name="Gargeya S."/>
            <person name="Fitzgerald M."/>
            <person name="Haas B."/>
            <person name="Abouelleil A."/>
            <person name="Alvarado L."/>
            <person name="Arachchi H.M."/>
            <person name="Berlin A."/>
            <person name="Chapman S.B."/>
            <person name="Gearin G."/>
            <person name="Goldberg J."/>
            <person name="Griggs A."/>
            <person name="Gujja S."/>
            <person name="Hansen M."/>
            <person name="Heiman D."/>
            <person name="Howarth C."/>
            <person name="Larimer J."/>
            <person name="Lui A."/>
            <person name="MacDonald P.J.P."/>
            <person name="McCowen C."/>
            <person name="Montmayeur A."/>
            <person name="Murphy C."/>
            <person name="Neiman D."/>
            <person name="Pearson M."/>
            <person name="Priest M."/>
            <person name="Roberts A."/>
            <person name="Saif S."/>
            <person name="Shea T."/>
            <person name="Sisk P."/>
            <person name="Stolte C."/>
            <person name="Sykes S."/>
            <person name="Wortman J."/>
            <person name="Nusbaum C."/>
            <person name="Birren B."/>
        </authorList>
    </citation>
    <scope>NUCLEOTIDE SEQUENCE [LARGE SCALE GENOMIC DNA]</scope>
    <source>
        <strain evidence="9 10">ATCC 38327</strain>
    </source>
</reference>
<dbReference type="PANTHER" id="PTHR21162">
    <property type="entry name" value="P53 AND DNA DAMAGE-REGULATED PROTEIN"/>
    <property type="match status" value="1"/>
</dbReference>
<reference evidence="10" key="2">
    <citation type="submission" date="2009-11" db="EMBL/GenBank/DDBJ databases">
        <title>The Genome Sequence of Allomyces macrogynus strain ATCC 38327.</title>
        <authorList>
            <consortium name="The Broad Institute Genome Sequencing Platform"/>
            <person name="Russ C."/>
            <person name="Cuomo C."/>
            <person name="Shea T."/>
            <person name="Young S.K."/>
            <person name="Zeng Q."/>
            <person name="Koehrsen M."/>
            <person name="Haas B."/>
            <person name="Borodovsky M."/>
            <person name="Guigo R."/>
            <person name="Alvarado L."/>
            <person name="Berlin A."/>
            <person name="Borenstein D."/>
            <person name="Chen Z."/>
            <person name="Engels R."/>
            <person name="Freedman E."/>
            <person name="Gellesch M."/>
            <person name="Goldberg J."/>
            <person name="Griggs A."/>
            <person name="Gujja S."/>
            <person name="Heiman D."/>
            <person name="Hepburn T."/>
            <person name="Howarth C."/>
            <person name="Jen D."/>
            <person name="Larson L."/>
            <person name="Lewis B."/>
            <person name="Mehta T."/>
            <person name="Park D."/>
            <person name="Pearson M."/>
            <person name="Roberts A."/>
            <person name="Saif S."/>
            <person name="Shenoy N."/>
            <person name="Sisk P."/>
            <person name="Stolte C."/>
            <person name="Sykes S."/>
            <person name="Walk T."/>
            <person name="White J."/>
            <person name="Yandava C."/>
            <person name="Burger G."/>
            <person name="Gray M.W."/>
            <person name="Holland P.W.H."/>
            <person name="King N."/>
            <person name="Lang F.B.F."/>
            <person name="Roger A.J."/>
            <person name="Ruiz-Trillo I."/>
            <person name="Lander E."/>
            <person name="Nusbaum C."/>
        </authorList>
    </citation>
    <scope>NUCLEOTIDE SEQUENCE [LARGE SCALE GENOMIC DNA]</scope>
    <source>
        <strain evidence="10">ATCC 38327</strain>
    </source>
</reference>
<evidence type="ECO:0000256" key="7">
    <source>
        <dbReference type="ARBA" id="ARBA00026022"/>
    </source>
</evidence>
<dbReference type="SUPFAM" id="SSF46579">
    <property type="entry name" value="Prefoldin"/>
    <property type="match status" value="1"/>
</dbReference>
<dbReference type="PANTHER" id="PTHR21162:SF0">
    <property type="entry name" value="P53 AND DNA DAMAGE-REGULATED PROTEIN 1"/>
    <property type="match status" value="1"/>
</dbReference>
<comment type="similarity">
    <text evidence="3">Belongs to the prefoldin subunit beta family.</text>
</comment>
<name>A0A0L0TBL6_ALLM3</name>
<dbReference type="VEuPathDB" id="FungiDB:AMAG_16639"/>
<comment type="function">
    <text evidence="1">May play a role in chaperone-mediated protein folding.</text>
</comment>
<evidence type="ECO:0000256" key="6">
    <source>
        <dbReference type="ARBA" id="ARBA00023186"/>
    </source>
</evidence>
<keyword evidence="10" id="KW-1185">Reference proteome</keyword>
<dbReference type="Pfam" id="PF01920">
    <property type="entry name" value="Prefoldin_2"/>
    <property type="match status" value="1"/>
</dbReference>